<evidence type="ECO:0000313" key="2">
    <source>
        <dbReference type="Proteomes" id="UP000249645"/>
    </source>
</evidence>
<sequence>MEHFFELPVTYKGEELELKSRLVTFGYVYKFHIIVGGRELVFEKDDEQNYRVLAPEGGAEPSVDKELMEAIITSLKQIAK</sequence>
<gene>
    <name evidence="1" type="ORF">DI598_07970</name>
</gene>
<organism evidence="1 2">
    <name type="scientific">Pseudopedobacter saltans</name>
    <dbReference type="NCBI Taxonomy" id="151895"/>
    <lineage>
        <taxon>Bacteria</taxon>
        <taxon>Pseudomonadati</taxon>
        <taxon>Bacteroidota</taxon>
        <taxon>Sphingobacteriia</taxon>
        <taxon>Sphingobacteriales</taxon>
        <taxon>Sphingobacteriaceae</taxon>
        <taxon>Pseudopedobacter</taxon>
    </lineage>
</organism>
<dbReference type="EMBL" id="QFOI01000114">
    <property type="protein sequence ID" value="PZP49380.1"/>
    <property type="molecule type" value="Genomic_DNA"/>
</dbReference>
<protein>
    <submittedName>
        <fullName evidence="1">Uncharacterized protein</fullName>
    </submittedName>
</protein>
<dbReference type="Proteomes" id="UP000249645">
    <property type="component" value="Unassembled WGS sequence"/>
</dbReference>
<proteinExistence type="predicted"/>
<dbReference type="AlphaFoldDB" id="A0A2W5F6W8"/>
<name>A0A2W5F6W8_9SPHI</name>
<comment type="caution">
    <text evidence="1">The sequence shown here is derived from an EMBL/GenBank/DDBJ whole genome shotgun (WGS) entry which is preliminary data.</text>
</comment>
<accession>A0A2W5F6W8</accession>
<reference evidence="1 2" key="1">
    <citation type="submission" date="2017-11" db="EMBL/GenBank/DDBJ databases">
        <title>Infants hospitalized years apart are colonized by the same room-sourced microbial strains.</title>
        <authorList>
            <person name="Brooks B."/>
            <person name="Olm M.R."/>
            <person name="Firek B.A."/>
            <person name="Baker R."/>
            <person name="Thomas B.C."/>
            <person name="Morowitz M.J."/>
            <person name="Banfield J.F."/>
        </authorList>
    </citation>
    <scope>NUCLEOTIDE SEQUENCE [LARGE SCALE GENOMIC DNA]</scope>
    <source>
        <strain evidence="1">S2_009_000_R2_76</strain>
    </source>
</reference>
<evidence type="ECO:0000313" key="1">
    <source>
        <dbReference type="EMBL" id="PZP49380.1"/>
    </source>
</evidence>